<reference evidence="2 3" key="1">
    <citation type="journal article" date="2014" name="Agronomy (Basel)">
        <title>A Draft Genome Sequence for Ensete ventricosum, the Drought-Tolerant Tree Against Hunger.</title>
        <authorList>
            <person name="Harrison J."/>
            <person name="Moore K.A."/>
            <person name="Paszkiewicz K."/>
            <person name="Jones T."/>
            <person name="Grant M."/>
            <person name="Ambacheew D."/>
            <person name="Muzemil S."/>
            <person name="Studholme D.J."/>
        </authorList>
    </citation>
    <scope>NUCLEOTIDE SEQUENCE [LARGE SCALE GENOMIC DNA]</scope>
</reference>
<feature type="domain" description="Glutaredoxin" evidence="1">
    <location>
        <begin position="146"/>
        <end position="212"/>
    </location>
</feature>
<organism evidence="2 3">
    <name type="scientific">Ensete ventricosum</name>
    <name type="common">Abyssinian banana</name>
    <name type="synonym">Musa ensete</name>
    <dbReference type="NCBI Taxonomy" id="4639"/>
    <lineage>
        <taxon>Eukaryota</taxon>
        <taxon>Viridiplantae</taxon>
        <taxon>Streptophyta</taxon>
        <taxon>Embryophyta</taxon>
        <taxon>Tracheophyta</taxon>
        <taxon>Spermatophyta</taxon>
        <taxon>Magnoliopsida</taxon>
        <taxon>Liliopsida</taxon>
        <taxon>Zingiberales</taxon>
        <taxon>Musaceae</taxon>
        <taxon>Ensete</taxon>
    </lineage>
</organism>
<dbReference type="EMBL" id="AMZH03002608">
    <property type="protein sequence ID" value="RRT75018.1"/>
    <property type="molecule type" value="Genomic_DNA"/>
</dbReference>
<proteinExistence type="predicted"/>
<comment type="caution">
    <text evidence="2">The sequence shown here is derived from an EMBL/GenBank/DDBJ whole genome shotgun (WGS) entry which is preliminary data.</text>
</comment>
<feature type="non-terminal residue" evidence="2">
    <location>
        <position position="1"/>
    </location>
</feature>
<dbReference type="CDD" id="cd03031">
    <property type="entry name" value="GRX_GRX_like"/>
    <property type="match status" value="1"/>
</dbReference>
<dbReference type="Gene3D" id="3.40.30.10">
    <property type="entry name" value="Glutaredoxin"/>
    <property type="match status" value="1"/>
</dbReference>
<accession>A0A427AFK5</accession>
<protein>
    <recommendedName>
        <fullName evidence="1">Glutaredoxin domain-containing protein</fullName>
    </recommendedName>
</protein>
<dbReference type="Proteomes" id="UP000287651">
    <property type="component" value="Unassembled WGS sequence"/>
</dbReference>
<dbReference type="SUPFAM" id="SSF52833">
    <property type="entry name" value="Thioredoxin-like"/>
    <property type="match status" value="1"/>
</dbReference>
<dbReference type="PANTHER" id="PTHR45669:SF60">
    <property type="entry name" value="GLUTAREDOXIN FAMILY PROTEIN, EXPRESSED"/>
    <property type="match status" value="1"/>
</dbReference>
<dbReference type="Pfam" id="PF23733">
    <property type="entry name" value="GRXCR1-2_C"/>
    <property type="match status" value="1"/>
</dbReference>
<dbReference type="InterPro" id="IPR036249">
    <property type="entry name" value="Thioredoxin-like_sf"/>
</dbReference>
<evidence type="ECO:0000313" key="3">
    <source>
        <dbReference type="Proteomes" id="UP000287651"/>
    </source>
</evidence>
<evidence type="ECO:0000259" key="1">
    <source>
        <dbReference type="Pfam" id="PF00462"/>
    </source>
</evidence>
<sequence length="292" mass="32362">NDDCDGREGELQANQEIAINAYHPPWMRPVSFAGDADYMKPLVSCGRERERRAHRWRITAGSRHVDSRRNPHLITVIEAAALMANLADDFSPLSSSSSSTSLSSSSAASLFKKPSSFLRSFSYHHRHPALKASYKRFADEPKRPKVILYSTSLRGVRRTFADCCATRAILRGFHVAVDERDVSMDVSYRCELLRLLGKDKPFSLPQVFIGNRWLGGADELRQLNDAGELGRMLEGVVAQDPAFVCGGCGGVRFLLCSTCHGSRKAFVEEEGSMRSCDACNENGLIRCPHCCS</sequence>
<name>A0A427AFK5_ENSVE</name>
<gene>
    <name evidence="2" type="ORF">B296_00012470</name>
</gene>
<dbReference type="AlphaFoldDB" id="A0A427AFK5"/>
<evidence type="ECO:0000313" key="2">
    <source>
        <dbReference type="EMBL" id="RRT75018.1"/>
    </source>
</evidence>
<dbReference type="PANTHER" id="PTHR45669">
    <property type="entry name" value="GLUTAREDOXIN DOMAIN-CONTAINING CYSTEINE-RICH PROTEIN CG12206-RELATED"/>
    <property type="match status" value="1"/>
</dbReference>
<dbReference type="PROSITE" id="PS51354">
    <property type="entry name" value="GLUTAREDOXIN_2"/>
    <property type="match status" value="1"/>
</dbReference>
<dbReference type="InterPro" id="IPR002109">
    <property type="entry name" value="Glutaredoxin"/>
</dbReference>
<dbReference type="Pfam" id="PF00462">
    <property type="entry name" value="Glutaredoxin"/>
    <property type="match status" value="1"/>
</dbReference>